<sequence>MSTNSKSSDSIELENLLENDGDFSIPTHELREVEYNGELIKLYPLDYQKEPIVRWQIATSLLLFAVFGMNDECNGVLLPALTEHYNVTKVQVANLFIVQFCGYGTASLLTERIHRKVGARGAIIAAASMCVLCYGTLMLRPPWFAMYVMCFLPLGLAIGILDSVCNVLFGNLEIHKNEWMGVLHGIYGAAAMITPPVVTYFVKAGKWSFFFLLPLLCALGGLALVPFAFRDETANKYNYVCSTNREEGDDSHPGFWDLLRRPAILMYALYMFIYLGSEVSTGAWIFTYLLEVKKGNVVAMSYVTAAFWLGLTTGRLVLGFVTKRCFKNEYRASSFYGNMCFLFYTAFMVVAYFNGSSTLYFILLAFIIFLGGVFIGPLFPNASVVALQVLPKNLHISGVGIAVAVGGCGSAILPYAVGVITKYIGFVWFPFLCWFMVGTVSIVWFCYPKLIKGHSEYL</sequence>
<dbReference type="PANTHER" id="PTHR23514">
    <property type="entry name" value="BYPASS OF STOP CODON PROTEIN 6"/>
    <property type="match status" value="1"/>
</dbReference>
<feature type="transmembrane region" description="Helical" evidence="7">
    <location>
        <begin position="208"/>
        <end position="229"/>
    </location>
</feature>
<dbReference type="GeneID" id="8293262"/>
<comment type="similarity">
    <text evidence="2">Belongs to the major facilitator superfamily.</text>
</comment>
<evidence type="ECO:0000256" key="5">
    <source>
        <dbReference type="ARBA" id="ARBA00022989"/>
    </source>
</evidence>
<feature type="domain" description="Major facilitator superfamily (MFS) profile" evidence="8">
    <location>
        <begin position="56"/>
        <end position="451"/>
    </location>
</feature>
<dbReference type="OMA" id="ALQLLYW"/>
<dbReference type="SUPFAM" id="SSF103473">
    <property type="entry name" value="MFS general substrate transporter"/>
    <property type="match status" value="1"/>
</dbReference>
<dbReference type="InterPro" id="IPR020846">
    <property type="entry name" value="MFS_dom"/>
</dbReference>
<dbReference type="GO" id="GO:0022857">
    <property type="term" value="F:transmembrane transporter activity"/>
    <property type="evidence" value="ECO:0007669"/>
    <property type="project" value="InterPro"/>
</dbReference>
<feature type="transmembrane region" description="Helical" evidence="7">
    <location>
        <begin position="145"/>
        <end position="169"/>
    </location>
</feature>
<feature type="transmembrane region" description="Helical" evidence="7">
    <location>
        <begin position="423"/>
        <end position="447"/>
    </location>
</feature>
<keyword evidence="5 7" id="KW-1133">Transmembrane helix</keyword>
<evidence type="ECO:0000256" key="6">
    <source>
        <dbReference type="ARBA" id="ARBA00023136"/>
    </source>
</evidence>
<keyword evidence="4 7" id="KW-0812">Transmembrane</keyword>
<dbReference type="GO" id="GO:0016020">
    <property type="term" value="C:membrane"/>
    <property type="evidence" value="ECO:0007669"/>
    <property type="project" value="TreeGrafter"/>
</dbReference>
<dbReference type="PANTHER" id="PTHR23514:SF3">
    <property type="entry name" value="BYPASS OF STOP CODON PROTEIN 6"/>
    <property type="match status" value="1"/>
</dbReference>
<feature type="transmembrane region" description="Helical" evidence="7">
    <location>
        <begin position="264"/>
        <end position="287"/>
    </location>
</feature>
<keyword evidence="10" id="KW-1185">Reference proteome</keyword>
<evidence type="ECO:0000256" key="2">
    <source>
        <dbReference type="ARBA" id="ARBA00008335"/>
    </source>
</evidence>
<evidence type="ECO:0000313" key="10">
    <source>
        <dbReference type="Proteomes" id="UP000002036"/>
    </source>
</evidence>
<dbReference type="eggNOG" id="ENOG502QQA7">
    <property type="taxonomic scope" value="Eukaryota"/>
</dbReference>
<feature type="transmembrane region" description="Helical" evidence="7">
    <location>
        <begin position="394"/>
        <end position="417"/>
    </location>
</feature>
<keyword evidence="3" id="KW-0813">Transport</keyword>
<dbReference type="InParanoid" id="C5DJV0"/>
<gene>
    <name evidence="9" type="ordered locus">KLTH0F19316g</name>
</gene>
<dbReference type="KEGG" id="lth:KLTH0F19316g"/>
<dbReference type="Proteomes" id="UP000002036">
    <property type="component" value="Chromosome F"/>
</dbReference>
<evidence type="ECO:0000256" key="1">
    <source>
        <dbReference type="ARBA" id="ARBA00004127"/>
    </source>
</evidence>
<feature type="transmembrane region" description="Helical" evidence="7">
    <location>
        <begin position="299"/>
        <end position="321"/>
    </location>
</feature>
<accession>C5DJV0</accession>
<reference evidence="9 10" key="1">
    <citation type="journal article" date="2009" name="Genome Res.">
        <title>Comparative genomics of protoploid Saccharomycetaceae.</title>
        <authorList>
            <consortium name="The Genolevures Consortium"/>
            <person name="Souciet J.-L."/>
            <person name="Dujon B."/>
            <person name="Gaillardin C."/>
            <person name="Johnston M."/>
            <person name="Baret P.V."/>
            <person name="Cliften P."/>
            <person name="Sherman D.J."/>
            <person name="Weissenbach J."/>
            <person name="Westhof E."/>
            <person name="Wincker P."/>
            <person name="Jubin C."/>
            <person name="Poulain J."/>
            <person name="Barbe V."/>
            <person name="Segurens B."/>
            <person name="Artiguenave F."/>
            <person name="Anthouard V."/>
            <person name="Vacherie B."/>
            <person name="Val M.-E."/>
            <person name="Fulton R.S."/>
            <person name="Minx P."/>
            <person name="Wilson R."/>
            <person name="Durrens P."/>
            <person name="Jean G."/>
            <person name="Marck C."/>
            <person name="Martin T."/>
            <person name="Nikolski M."/>
            <person name="Rolland T."/>
            <person name="Seret M.-L."/>
            <person name="Casaregola S."/>
            <person name="Despons L."/>
            <person name="Fairhead C."/>
            <person name="Fischer G."/>
            <person name="Lafontaine I."/>
            <person name="Leh V."/>
            <person name="Lemaire M."/>
            <person name="de Montigny J."/>
            <person name="Neuveglise C."/>
            <person name="Thierry A."/>
            <person name="Blanc-Lenfle I."/>
            <person name="Bleykasten C."/>
            <person name="Diffels J."/>
            <person name="Fritsch E."/>
            <person name="Frangeul L."/>
            <person name="Goeffon A."/>
            <person name="Jauniaux N."/>
            <person name="Kachouri-Lafond R."/>
            <person name="Payen C."/>
            <person name="Potier S."/>
            <person name="Pribylova L."/>
            <person name="Ozanne C."/>
            <person name="Richard G.-F."/>
            <person name="Sacerdot C."/>
            <person name="Straub M.-L."/>
            <person name="Talla E."/>
        </authorList>
    </citation>
    <scope>NUCLEOTIDE SEQUENCE [LARGE SCALE GENOMIC DNA]</scope>
    <source>
        <strain evidence="10">ATCC 56472 / CBS 6340 / NRRL Y-8284</strain>
    </source>
</reference>
<evidence type="ECO:0000256" key="3">
    <source>
        <dbReference type="ARBA" id="ARBA00022448"/>
    </source>
</evidence>
<evidence type="ECO:0000313" key="9">
    <source>
        <dbReference type="EMBL" id="CAR24589.1"/>
    </source>
</evidence>
<dbReference type="PROSITE" id="PS50850">
    <property type="entry name" value="MFS"/>
    <property type="match status" value="1"/>
</dbReference>
<dbReference type="OrthoDB" id="413079at2759"/>
<dbReference type="HOGENOM" id="CLU_021993_0_0_1"/>
<organism evidence="9 10">
    <name type="scientific">Lachancea thermotolerans (strain ATCC 56472 / CBS 6340 / NRRL Y-8284)</name>
    <name type="common">Yeast</name>
    <name type="synonym">Kluyveromyces thermotolerans</name>
    <dbReference type="NCBI Taxonomy" id="559295"/>
    <lineage>
        <taxon>Eukaryota</taxon>
        <taxon>Fungi</taxon>
        <taxon>Dikarya</taxon>
        <taxon>Ascomycota</taxon>
        <taxon>Saccharomycotina</taxon>
        <taxon>Saccharomycetes</taxon>
        <taxon>Saccharomycetales</taxon>
        <taxon>Saccharomycetaceae</taxon>
        <taxon>Lachancea</taxon>
    </lineage>
</organism>
<dbReference type="GO" id="GO:0012505">
    <property type="term" value="C:endomembrane system"/>
    <property type="evidence" value="ECO:0007669"/>
    <property type="project" value="UniProtKB-SubCell"/>
</dbReference>
<dbReference type="AlphaFoldDB" id="C5DJV0"/>
<proteinExistence type="inferred from homology"/>
<dbReference type="Pfam" id="PF07690">
    <property type="entry name" value="MFS_1"/>
    <property type="match status" value="1"/>
</dbReference>
<dbReference type="FunFam" id="1.20.1250.20:FF:000286">
    <property type="entry name" value="MFS efflux transporter"/>
    <property type="match status" value="1"/>
</dbReference>
<feature type="transmembrane region" description="Helical" evidence="7">
    <location>
        <begin position="121"/>
        <end position="139"/>
    </location>
</feature>
<dbReference type="EMBL" id="CU928170">
    <property type="protein sequence ID" value="CAR24589.1"/>
    <property type="molecule type" value="Genomic_DNA"/>
</dbReference>
<comment type="subcellular location">
    <subcellularLocation>
        <location evidence="1">Endomembrane system</location>
        <topology evidence="1">Multi-pass membrane protein</topology>
    </subcellularLocation>
</comment>
<feature type="transmembrane region" description="Helical" evidence="7">
    <location>
        <begin position="359"/>
        <end position="382"/>
    </location>
</feature>
<evidence type="ECO:0000256" key="7">
    <source>
        <dbReference type="SAM" id="Phobius"/>
    </source>
</evidence>
<dbReference type="Gene3D" id="1.20.1250.20">
    <property type="entry name" value="MFS general substrate transporter like domains"/>
    <property type="match status" value="2"/>
</dbReference>
<evidence type="ECO:0000256" key="4">
    <source>
        <dbReference type="ARBA" id="ARBA00022692"/>
    </source>
</evidence>
<protein>
    <submittedName>
        <fullName evidence="9">KLTH0F19316p</fullName>
    </submittedName>
</protein>
<keyword evidence="6 7" id="KW-0472">Membrane</keyword>
<dbReference type="FunCoup" id="C5DJV0">
    <property type="interactions" value="30"/>
</dbReference>
<dbReference type="InterPro" id="IPR011701">
    <property type="entry name" value="MFS"/>
</dbReference>
<dbReference type="InterPro" id="IPR051788">
    <property type="entry name" value="MFS_Transporter"/>
</dbReference>
<dbReference type="InterPro" id="IPR036259">
    <property type="entry name" value="MFS_trans_sf"/>
</dbReference>
<feature type="transmembrane region" description="Helical" evidence="7">
    <location>
        <begin position="181"/>
        <end position="202"/>
    </location>
</feature>
<dbReference type="RefSeq" id="XP_002555026.1">
    <property type="nucleotide sequence ID" value="XM_002554980.1"/>
</dbReference>
<evidence type="ECO:0000259" key="8">
    <source>
        <dbReference type="PROSITE" id="PS50850"/>
    </source>
</evidence>
<name>C5DJV0_LACTC</name>
<feature type="transmembrane region" description="Helical" evidence="7">
    <location>
        <begin position="333"/>
        <end position="353"/>
    </location>
</feature>